<protein>
    <submittedName>
        <fullName evidence="1">Uncharacterized protein</fullName>
    </submittedName>
</protein>
<sequence length="55" mass="6516">FYSGYKKCHAYKFQPVMILDRLLSYLAGPWLGCKGDWGMYLDFRLEQYLQSVNNS</sequence>
<organism evidence="1 2">
    <name type="scientific">Choiromyces venosus 120613-1</name>
    <dbReference type="NCBI Taxonomy" id="1336337"/>
    <lineage>
        <taxon>Eukaryota</taxon>
        <taxon>Fungi</taxon>
        <taxon>Dikarya</taxon>
        <taxon>Ascomycota</taxon>
        <taxon>Pezizomycotina</taxon>
        <taxon>Pezizomycetes</taxon>
        <taxon>Pezizales</taxon>
        <taxon>Tuberaceae</taxon>
        <taxon>Choiromyces</taxon>
    </lineage>
</organism>
<proteinExistence type="predicted"/>
<dbReference type="EMBL" id="ML120625">
    <property type="protein sequence ID" value="RPA89020.1"/>
    <property type="molecule type" value="Genomic_DNA"/>
</dbReference>
<name>A0A3N4IXW4_9PEZI</name>
<accession>A0A3N4IXW4</accession>
<evidence type="ECO:0000313" key="2">
    <source>
        <dbReference type="Proteomes" id="UP000276215"/>
    </source>
</evidence>
<dbReference type="AlphaFoldDB" id="A0A3N4IXW4"/>
<dbReference type="Proteomes" id="UP000276215">
    <property type="component" value="Unassembled WGS sequence"/>
</dbReference>
<keyword evidence="2" id="KW-1185">Reference proteome</keyword>
<dbReference type="OrthoDB" id="2746173at2759"/>
<reference evidence="1 2" key="1">
    <citation type="journal article" date="2018" name="Nat. Ecol. Evol.">
        <title>Pezizomycetes genomes reveal the molecular basis of ectomycorrhizal truffle lifestyle.</title>
        <authorList>
            <person name="Murat C."/>
            <person name="Payen T."/>
            <person name="Noel B."/>
            <person name="Kuo A."/>
            <person name="Morin E."/>
            <person name="Chen J."/>
            <person name="Kohler A."/>
            <person name="Krizsan K."/>
            <person name="Balestrini R."/>
            <person name="Da Silva C."/>
            <person name="Montanini B."/>
            <person name="Hainaut M."/>
            <person name="Levati E."/>
            <person name="Barry K.W."/>
            <person name="Belfiori B."/>
            <person name="Cichocki N."/>
            <person name="Clum A."/>
            <person name="Dockter R.B."/>
            <person name="Fauchery L."/>
            <person name="Guy J."/>
            <person name="Iotti M."/>
            <person name="Le Tacon F."/>
            <person name="Lindquist E.A."/>
            <person name="Lipzen A."/>
            <person name="Malagnac F."/>
            <person name="Mello A."/>
            <person name="Molinier V."/>
            <person name="Miyauchi S."/>
            <person name="Poulain J."/>
            <person name="Riccioni C."/>
            <person name="Rubini A."/>
            <person name="Sitrit Y."/>
            <person name="Splivallo R."/>
            <person name="Traeger S."/>
            <person name="Wang M."/>
            <person name="Zifcakova L."/>
            <person name="Wipf D."/>
            <person name="Zambonelli A."/>
            <person name="Paolocci F."/>
            <person name="Nowrousian M."/>
            <person name="Ottonello S."/>
            <person name="Baldrian P."/>
            <person name="Spatafora J.W."/>
            <person name="Henrissat B."/>
            <person name="Nagy L.G."/>
            <person name="Aury J.M."/>
            <person name="Wincker P."/>
            <person name="Grigoriev I.V."/>
            <person name="Bonfante P."/>
            <person name="Martin F.M."/>
        </authorList>
    </citation>
    <scope>NUCLEOTIDE SEQUENCE [LARGE SCALE GENOMIC DNA]</scope>
    <source>
        <strain evidence="1 2">120613-1</strain>
    </source>
</reference>
<gene>
    <name evidence="1" type="ORF">L873DRAFT_1723704</name>
</gene>
<evidence type="ECO:0000313" key="1">
    <source>
        <dbReference type="EMBL" id="RPA89020.1"/>
    </source>
</evidence>
<feature type="non-terminal residue" evidence="1">
    <location>
        <position position="1"/>
    </location>
</feature>